<dbReference type="eggNOG" id="COG0589">
    <property type="taxonomic scope" value="Bacteria"/>
</dbReference>
<protein>
    <submittedName>
        <fullName evidence="3">Universal stress protein</fullName>
    </submittedName>
</protein>
<dbReference type="InterPro" id="IPR014729">
    <property type="entry name" value="Rossmann-like_a/b/a_fold"/>
</dbReference>
<dbReference type="STRING" id="153721.MYP_2978"/>
<keyword evidence="4" id="KW-1185">Reference proteome</keyword>
<accession>A0A098LH37</accession>
<evidence type="ECO:0000256" key="1">
    <source>
        <dbReference type="ARBA" id="ARBA00008791"/>
    </source>
</evidence>
<evidence type="ECO:0000259" key="2">
    <source>
        <dbReference type="Pfam" id="PF00582"/>
    </source>
</evidence>
<dbReference type="SUPFAM" id="SSF52402">
    <property type="entry name" value="Adenine nucleotide alpha hydrolases-like"/>
    <property type="match status" value="2"/>
</dbReference>
<comment type="similarity">
    <text evidence="1">Belongs to the universal stress protein A family.</text>
</comment>
<dbReference type="PANTHER" id="PTHR46268:SF6">
    <property type="entry name" value="UNIVERSAL STRESS PROTEIN UP12"/>
    <property type="match status" value="1"/>
</dbReference>
<dbReference type="EMBL" id="BBLT01000005">
    <property type="protein sequence ID" value="GAL85749.1"/>
    <property type="molecule type" value="Genomic_DNA"/>
</dbReference>
<dbReference type="CDD" id="cd00293">
    <property type="entry name" value="USP-like"/>
    <property type="match status" value="1"/>
</dbReference>
<dbReference type="PANTHER" id="PTHR46268">
    <property type="entry name" value="STRESS RESPONSE PROTEIN NHAX"/>
    <property type="match status" value="1"/>
</dbReference>
<evidence type="ECO:0000313" key="4">
    <source>
        <dbReference type="Proteomes" id="UP000030185"/>
    </source>
</evidence>
<dbReference type="Gene3D" id="3.40.50.620">
    <property type="entry name" value="HUPs"/>
    <property type="match status" value="2"/>
</dbReference>
<reference evidence="3 4" key="1">
    <citation type="submission" date="2014-09" db="EMBL/GenBank/DDBJ databases">
        <title>Sporocytophaga myxococcoides PG-01 genome sequencing.</title>
        <authorList>
            <person name="Liu L."/>
            <person name="Gao P.J."/>
            <person name="Chen G.J."/>
            <person name="Wang L.S."/>
        </authorList>
    </citation>
    <scope>NUCLEOTIDE SEQUENCE [LARGE SCALE GENOMIC DNA]</scope>
    <source>
        <strain evidence="3 4">PG-01</strain>
    </source>
</reference>
<dbReference type="Pfam" id="PF00582">
    <property type="entry name" value="Usp"/>
    <property type="match status" value="1"/>
</dbReference>
<proteinExistence type="inferred from homology"/>
<dbReference type="AlphaFoldDB" id="A0A098LH37"/>
<feature type="domain" description="UspA" evidence="2">
    <location>
        <begin position="30"/>
        <end position="111"/>
    </location>
</feature>
<dbReference type="Proteomes" id="UP000030185">
    <property type="component" value="Unassembled WGS sequence"/>
</dbReference>
<sequence>MKFALDFSDYYTLDIIIFHSLNSTKNSSLEAEDEKLRKEFDYAKRHNPNISVKTILAKEENVLNKINDIIEAEAVDYIVMGAKGKSGSEPTVFGSYISDILITANCPVFAIPLISHNKGISKILCLTEMEEPELKAIEQCLKLSRIHESEIVFYFASEHELSQTKRKLLKLKESIKKITSYPRIEFVTERSENILSSIENYICNSQPDLVVTLGKERSLWDRLFSKKITKNLCLHTTVPILSFPQRF</sequence>
<evidence type="ECO:0000313" key="3">
    <source>
        <dbReference type="EMBL" id="GAL85749.1"/>
    </source>
</evidence>
<gene>
    <name evidence="3" type="ORF">MYP_2978</name>
</gene>
<organism evidence="3 4">
    <name type="scientific">Sporocytophaga myxococcoides</name>
    <dbReference type="NCBI Taxonomy" id="153721"/>
    <lineage>
        <taxon>Bacteria</taxon>
        <taxon>Pseudomonadati</taxon>
        <taxon>Bacteroidota</taxon>
        <taxon>Cytophagia</taxon>
        <taxon>Cytophagales</taxon>
        <taxon>Cytophagaceae</taxon>
        <taxon>Sporocytophaga</taxon>
    </lineage>
</organism>
<comment type="caution">
    <text evidence="3">The sequence shown here is derived from an EMBL/GenBank/DDBJ whole genome shotgun (WGS) entry which is preliminary data.</text>
</comment>
<name>A0A098LH37_9BACT</name>
<dbReference type="InterPro" id="IPR006016">
    <property type="entry name" value="UspA"/>
</dbReference>